<reference evidence="9 10" key="1">
    <citation type="journal article" date="2018" name="Nat. Ecol. Evol.">
        <title>Genomic signatures of mitonuclear coevolution across populations of Tigriopus californicus.</title>
        <authorList>
            <person name="Barreto F.S."/>
            <person name="Watson E.T."/>
            <person name="Lima T.G."/>
            <person name="Willett C.S."/>
            <person name="Edmands S."/>
            <person name="Li W."/>
            <person name="Burton R.S."/>
        </authorList>
    </citation>
    <scope>NUCLEOTIDE SEQUENCE [LARGE SCALE GENOMIC DNA]</scope>
    <source>
        <strain evidence="9 10">San Diego</strain>
    </source>
</reference>
<feature type="domain" description="G-protein coupled receptors family 1 profile" evidence="8">
    <location>
        <begin position="62"/>
        <end position="371"/>
    </location>
</feature>
<feature type="transmembrane region" description="Helical" evidence="7">
    <location>
        <begin position="355"/>
        <end position="373"/>
    </location>
</feature>
<feature type="region of interest" description="Disordered" evidence="6">
    <location>
        <begin position="476"/>
        <end position="563"/>
    </location>
</feature>
<dbReference type="InterPro" id="IPR000276">
    <property type="entry name" value="GPCR_Rhodpsn"/>
</dbReference>
<feature type="transmembrane region" description="Helical" evidence="7">
    <location>
        <begin position="50"/>
        <end position="71"/>
    </location>
</feature>
<dbReference type="CDD" id="cd14978">
    <property type="entry name" value="7tmA_FMRFamide_R-like"/>
    <property type="match status" value="1"/>
</dbReference>
<dbReference type="PRINTS" id="PR00237">
    <property type="entry name" value="GPCRRHODOPSN"/>
</dbReference>
<sequence>MDHEGGLIGNRSGLWMNESSNATHPDPGFRGSSNEPAISDKFLTFLVEGVILTIVSTFGLIGNILSIFVLIRVRHIQRSFSNLLLGLACFDALFLLTAILSFGLPNLSEWYNDRVFLPIMALTFGLLHTFRVGSVYVTLSVNFERFHAIVFPFKHFTWKKYLLPASVLFTVAYNLPKYFEMKIQYNAEAREAEIITTAMRRHPLYMSMYVFWSKFILVELIPYFTILICNVFIICKITKSAKFRKKFHINDEPSVTLPNPAGSSALSGLTAPQPLKFLSKVSLQESHSQSSSGPRRTFFSKQKEEHNLGLVLFAMSTLFIICQSFKIVPDLYELIWCEPTKECQFNPFTSGVIRFSHLLVCINSSANFLIYLLRGQKFREAWMKTYGCCWAVTDGAHNNVETPNVSSHQHHLKAKQGSVSPKPRQMDSHAQTAFNTPKVSSASAAVVRVTYEGNTTREVLSRSSVPSGVRRIGSDGFSVSSSSCHLPKSDGLGTGGPGGPEGLGGPGGAGESGRSLVKKSSTSSLSGNTKCLKVVASTISSPSSSRSSSMRHENDMDELQTDH</sequence>
<dbReference type="PANTHER" id="PTHR46641:SF2">
    <property type="entry name" value="FMRFAMIDE RECEPTOR"/>
    <property type="match status" value="1"/>
</dbReference>
<feature type="transmembrane region" description="Helical" evidence="7">
    <location>
        <begin position="160"/>
        <end position="176"/>
    </location>
</feature>
<keyword evidence="3 7" id="KW-0812">Transmembrane</keyword>
<feature type="compositionally biased region" description="Low complexity" evidence="6">
    <location>
        <begin position="537"/>
        <end position="548"/>
    </location>
</feature>
<dbReference type="EMBL" id="VCGU01000007">
    <property type="protein sequence ID" value="TRY73599.1"/>
    <property type="molecule type" value="Genomic_DNA"/>
</dbReference>
<dbReference type="Gene3D" id="1.20.1070.10">
    <property type="entry name" value="Rhodopsin 7-helix transmembrane proteins"/>
    <property type="match status" value="1"/>
</dbReference>
<feature type="transmembrane region" description="Helical" evidence="7">
    <location>
        <begin position="83"/>
        <end position="104"/>
    </location>
</feature>
<feature type="transmembrane region" description="Helical" evidence="7">
    <location>
        <begin position="116"/>
        <end position="139"/>
    </location>
</feature>
<evidence type="ECO:0000259" key="8">
    <source>
        <dbReference type="PROSITE" id="PS50262"/>
    </source>
</evidence>
<keyword evidence="5 7" id="KW-0472">Membrane</keyword>
<gene>
    <name evidence="9" type="ORF">TCAL_08727</name>
</gene>
<comment type="subcellular location">
    <subcellularLocation>
        <location evidence="1">Membrane</location>
    </subcellularLocation>
</comment>
<evidence type="ECO:0000256" key="4">
    <source>
        <dbReference type="ARBA" id="ARBA00022989"/>
    </source>
</evidence>
<dbReference type="STRING" id="6832.A0A553P7E0"/>
<evidence type="ECO:0000256" key="7">
    <source>
        <dbReference type="SAM" id="Phobius"/>
    </source>
</evidence>
<feature type="compositionally biased region" description="Basic and acidic residues" evidence="6">
    <location>
        <begin position="550"/>
        <end position="563"/>
    </location>
</feature>
<comment type="caution">
    <text evidence="9">The sequence shown here is derived from an EMBL/GenBank/DDBJ whole genome shotgun (WGS) entry which is preliminary data.</text>
</comment>
<organism evidence="9 10">
    <name type="scientific">Tigriopus californicus</name>
    <name type="common">Marine copepod</name>
    <dbReference type="NCBI Taxonomy" id="6832"/>
    <lineage>
        <taxon>Eukaryota</taxon>
        <taxon>Metazoa</taxon>
        <taxon>Ecdysozoa</taxon>
        <taxon>Arthropoda</taxon>
        <taxon>Crustacea</taxon>
        <taxon>Multicrustacea</taxon>
        <taxon>Hexanauplia</taxon>
        <taxon>Copepoda</taxon>
        <taxon>Harpacticoida</taxon>
        <taxon>Harpacticidae</taxon>
        <taxon>Tigriopus</taxon>
    </lineage>
</organism>
<evidence type="ECO:0000313" key="9">
    <source>
        <dbReference type="EMBL" id="TRY73599.1"/>
    </source>
</evidence>
<evidence type="ECO:0000256" key="1">
    <source>
        <dbReference type="ARBA" id="ARBA00004370"/>
    </source>
</evidence>
<dbReference type="InterPro" id="IPR052954">
    <property type="entry name" value="GPCR-Ligand_Int"/>
</dbReference>
<protein>
    <recommendedName>
        <fullName evidence="8">G-protein coupled receptors family 1 profile domain-containing protein</fullName>
    </recommendedName>
</protein>
<feature type="region of interest" description="Disordered" evidence="6">
    <location>
        <begin position="403"/>
        <end position="432"/>
    </location>
</feature>
<accession>A0A553P7E0</accession>
<name>A0A553P7E0_TIGCA</name>
<dbReference type="AlphaFoldDB" id="A0A553P7E0"/>
<dbReference type="PANTHER" id="PTHR46641">
    <property type="entry name" value="FMRFAMIDE RECEPTOR-RELATED"/>
    <property type="match status" value="1"/>
</dbReference>
<evidence type="ECO:0000256" key="5">
    <source>
        <dbReference type="ARBA" id="ARBA00023136"/>
    </source>
</evidence>
<evidence type="ECO:0000256" key="2">
    <source>
        <dbReference type="ARBA" id="ARBA00010663"/>
    </source>
</evidence>
<feature type="transmembrane region" description="Helical" evidence="7">
    <location>
        <begin position="209"/>
        <end position="235"/>
    </location>
</feature>
<feature type="compositionally biased region" description="Low complexity" evidence="6">
    <location>
        <begin position="512"/>
        <end position="527"/>
    </location>
</feature>
<dbReference type="Proteomes" id="UP000318571">
    <property type="component" value="Chromosome 3"/>
</dbReference>
<dbReference type="PROSITE" id="PS50262">
    <property type="entry name" value="G_PROTEIN_RECEP_F1_2"/>
    <property type="match status" value="1"/>
</dbReference>
<dbReference type="Pfam" id="PF00001">
    <property type="entry name" value="7tm_1"/>
    <property type="match status" value="1"/>
</dbReference>
<feature type="compositionally biased region" description="Gly residues" evidence="6">
    <location>
        <begin position="492"/>
        <end position="511"/>
    </location>
</feature>
<dbReference type="InterPro" id="IPR017452">
    <property type="entry name" value="GPCR_Rhodpsn_7TM"/>
</dbReference>
<proteinExistence type="inferred from homology"/>
<evidence type="ECO:0000313" key="10">
    <source>
        <dbReference type="Proteomes" id="UP000318571"/>
    </source>
</evidence>
<feature type="transmembrane region" description="Helical" evidence="7">
    <location>
        <begin position="308"/>
        <end position="328"/>
    </location>
</feature>
<dbReference type="GO" id="GO:0004930">
    <property type="term" value="F:G protein-coupled receptor activity"/>
    <property type="evidence" value="ECO:0007669"/>
    <property type="project" value="InterPro"/>
</dbReference>
<comment type="similarity">
    <text evidence="2">Belongs to the G-protein coupled receptor 1 family.</text>
</comment>
<dbReference type="GO" id="GO:0016020">
    <property type="term" value="C:membrane"/>
    <property type="evidence" value="ECO:0007669"/>
    <property type="project" value="UniProtKB-SubCell"/>
</dbReference>
<keyword evidence="10" id="KW-1185">Reference proteome</keyword>
<evidence type="ECO:0000256" key="6">
    <source>
        <dbReference type="SAM" id="MobiDB-lite"/>
    </source>
</evidence>
<evidence type="ECO:0000256" key="3">
    <source>
        <dbReference type="ARBA" id="ARBA00022692"/>
    </source>
</evidence>
<dbReference type="SUPFAM" id="SSF81321">
    <property type="entry name" value="Family A G protein-coupled receptor-like"/>
    <property type="match status" value="1"/>
</dbReference>
<keyword evidence="4 7" id="KW-1133">Transmembrane helix</keyword>